<gene>
    <name evidence="8" type="ORF">SAMN02745671_01342</name>
</gene>
<evidence type="ECO:0000256" key="1">
    <source>
        <dbReference type="ARBA" id="ARBA00004752"/>
    </source>
</evidence>
<dbReference type="GO" id="GO:0016740">
    <property type="term" value="F:transferase activity"/>
    <property type="evidence" value="ECO:0007669"/>
    <property type="project" value="UniProtKB-KW"/>
</dbReference>
<dbReference type="PANTHER" id="PTHR38589:SF1">
    <property type="entry name" value="BLR0621 PROTEIN"/>
    <property type="match status" value="1"/>
</dbReference>
<dbReference type="InterPro" id="IPR038063">
    <property type="entry name" value="Transpep_catalytic_dom"/>
</dbReference>
<dbReference type="AlphaFoldDB" id="A0A1M6D6B9"/>
<keyword evidence="5" id="KW-0961">Cell wall biogenesis/degradation</keyword>
<evidence type="ECO:0000256" key="3">
    <source>
        <dbReference type="ARBA" id="ARBA00022960"/>
    </source>
</evidence>
<feature type="signal peptide" evidence="6">
    <location>
        <begin position="1"/>
        <end position="23"/>
    </location>
</feature>
<evidence type="ECO:0000256" key="2">
    <source>
        <dbReference type="ARBA" id="ARBA00022679"/>
    </source>
</evidence>
<protein>
    <submittedName>
        <fullName evidence="8">L,D-peptidoglycan transpeptidase YkuD, ErfK/YbiS/YcfS/YnhG family</fullName>
    </submittedName>
</protein>
<proteinExistence type="predicted"/>
<evidence type="ECO:0000313" key="9">
    <source>
        <dbReference type="Proteomes" id="UP000191240"/>
    </source>
</evidence>
<sequence length="225" mass="25446">MKVLLLTLLCLLFSLKGSLVAEAAAPNEKNPFWQDKLNQYSEISCVQQVIFVQYKGDSKADVKLYEKDDEQKWNMVLKCEGFVGENGLGKTKEGDRKTPKGDFGIFTAGGIEPNPGTKADYLLFDEHIFCADGPYYNKLIDDRKIPKKVLEKLDLDPMNNGAPQFNYGLFLTYNRECVPGRGSYIFLHCMGEYDYTLGCIAVSEENMIKILQHVDNNVRVCIYPA</sequence>
<dbReference type="PANTHER" id="PTHR38589">
    <property type="entry name" value="BLR0621 PROTEIN"/>
    <property type="match status" value="1"/>
</dbReference>
<feature type="domain" description="L,D-TPase catalytic" evidence="7">
    <location>
        <begin position="85"/>
        <end position="220"/>
    </location>
</feature>
<evidence type="ECO:0000256" key="6">
    <source>
        <dbReference type="SAM" id="SignalP"/>
    </source>
</evidence>
<name>A0A1M6D6B9_9FIRM</name>
<evidence type="ECO:0000256" key="5">
    <source>
        <dbReference type="ARBA" id="ARBA00023316"/>
    </source>
</evidence>
<evidence type="ECO:0000259" key="7">
    <source>
        <dbReference type="Pfam" id="PF03734"/>
    </source>
</evidence>
<evidence type="ECO:0000313" key="8">
    <source>
        <dbReference type="EMBL" id="SHI68711.1"/>
    </source>
</evidence>
<dbReference type="RefSeq" id="WP_080325744.1">
    <property type="nucleotide sequence ID" value="NZ_FQYW01000010.1"/>
</dbReference>
<reference evidence="8 9" key="1">
    <citation type="submission" date="2016-11" db="EMBL/GenBank/DDBJ databases">
        <authorList>
            <person name="Jaros S."/>
            <person name="Januszkiewicz K."/>
            <person name="Wedrychowicz H."/>
        </authorList>
    </citation>
    <scope>NUCLEOTIDE SEQUENCE [LARGE SCALE GENOMIC DNA]</scope>
    <source>
        <strain evidence="8 9">DSM 3074</strain>
    </source>
</reference>
<dbReference type="OrthoDB" id="186490at2"/>
<organism evidence="8 9">
    <name type="scientific">Anaerovibrio lipolyticus DSM 3074</name>
    <dbReference type="NCBI Taxonomy" id="1120997"/>
    <lineage>
        <taxon>Bacteria</taxon>
        <taxon>Bacillati</taxon>
        <taxon>Bacillota</taxon>
        <taxon>Negativicutes</taxon>
        <taxon>Selenomonadales</taxon>
        <taxon>Selenomonadaceae</taxon>
        <taxon>Anaerovibrio</taxon>
    </lineage>
</organism>
<dbReference type="GO" id="GO:0009252">
    <property type="term" value="P:peptidoglycan biosynthetic process"/>
    <property type="evidence" value="ECO:0007669"/>
    <property type="project" value="UniProtKB-UniPathway"/>
</dbReference>
<keyword evidence="6" id="KW-0732">Signal</keyword>
<keyword evidence="4" id="KW-0573">Peptidoglycan synthesis</keyword>
<dbReference type="Proteomes" id="UP000191240">
    <property type="component" value="Unassembled WGS sequence"/>
</dbReference>
<keyword evidence="3" id="KW-0133">Cell shape</keyword>
<dbReference type="GO" id="GO:0071555">
    <property type="term" value="P:cell wall organization"/>
    <property type="evidence" value="ECO:0007669"/>
    <property type="project" value="UniProtKB-KW"/>
</dbReference>
<dbReference type="SUPFAM" id="SSF141523">
    <property type="entry name" value="L,D-transpeptidase catalytic domain-like"/>
    <property type="match status" value="1"/>
</dbReference>
<dbReference type="Pfam" id="PF03734">
    <property type="entry name" value="YkuD"/>
    <property type="match status" value="1"/>
</dbReference>
<comment type="pathway">
    <text evidence="1">Cell wall biogenesis; peptidoglycan biosynthesis.</text>
</comment>
<keyword evidence="2" id="KW-0808">Transferase</keyword>
<dbReference type="UniPathway" id="UPA00219"/>
<dbReference type="InterPro" id="IPR005490">
    <property type="entry name" value="LD_TPept_cat_dom"/>
</dbReference>
<dbReference type="GO" id="GO:0008360">
    <property type="term" value="P:regulation of cell shape"/>
    <property type="evidence" value="ECO:0007669"/>
    <property type="project" value="UniProtKB-KW"/>
</dbReference>
<accession>A0A1M6D6B9</accession>
<feature type="chain" id="PRO_5013064947" evidence="6">
    <location>
        <begin position="24"/>
        <end position="225"/>
    </location>
</feature>
<dbReference type="EMBL" id="FQYW01000010">
    <property type="protein sequence ID" value="SHI68711.1"/>
    <property type="molecule type" value="Genomic_DNA"/>
</dbReference>
<evidence type="ECO:0000256" key="4">
    <source>
        <dbReference type="ARBA" id="ARBA00022984"/>
    </source>
</evidence>